<dbReference type="FunFam" id="3.50.40.10:FF:000001">
    <property type="entry name" value="Phenylalanine--tRNA ligase beta subunit"/>
    <property type="match status" value="1"/>
</dbReference>
<evidence type="ECO:0000256" key="9">
    <source>
        <dbReference type="ARBA" id="ARBA00022840"/>
    </source>
</evidence>
<feature type="binding site" evidence="15">
    <location>
        <position position="463"/>
    </location>
    <ligand>
        <name>Mg(2+)</name>
        <dbReference type="ChEBI" id="CHEBI:18420"/>
        <note>shared with alpha subunit</note>
    </ligand>
</feature>
<dbReference type="SUPFAM" id="SSF56037">
    <property type="entry name" value="PheT/TilS domain"/>
    <property type="match status" value="1"/>
</dbReference>
<dbReference type="GO" id="GO:0000287">
    <property type="term" value="F:magnesium ion binding"/>
    <property type="evidence" value="ECO:0007669"/>
    <property type="project" value="UniProtKB-UniRule"/>
</dbReference>
<keyword evidence="4 15" id="KW-0963">Cytoplasm</keyword>
<keyword evidence="12 15" id="KW-0648">Protein biosynthesis</keyword>
<dbReference type="Gene3D" id="3.50.40.10">
    <property type="entry name" value="Phenylalanyl-trna Synthetase, Chain B, domain 3"/>
    <property type="match status" value="1"/>
</dbReference>
<dbReference type="GO" id="GO:0000049">
    <property type="term" value="F:tRNA binding"/>
    <property type="evidence" value="ECO:0007669"/>
    <property type="project" value="UniProtKB-UniRule"/>
</dbReference>
<protein>
    <recommendedName>
        <fullName evidence="15">Phenylalanine--tRNA ligase beta subunit</fullName>
        <ecNumber evidence="15">6.1.1.20</ecNumber>
    </recommendedName>
    <alternativeName>
        <fullName evidence="15">Phenylalanyl-tRNA synthetase beta subunit</fullName>
        <shortName evidence="15">PheRS</shortName>
    </alternativeName>
</protein>
<evidence type="ECO:0000256" key="12">
    <source>
        <dbReference type="ARBA" id="ARBA00022917"/>
    </source>
</evidence>
<dbReference type="SUPFAM" id="SSF46955">
    <property type="entry name" value="Putative DNA-binding domain"/>
    <property type="match status" value="1"/>
</dbReference>
<evidence type="ECO:0000256" key="7">
    <source>
        <dbReference type="ARBA" id="ARBA00022723"/>
    </source>
</evidence>
<dbReference type="AlphaFoldDB" id="A0A4R2KM44"/>
<keyword evidence="5 16" id="KW-0820">tRNA-binding</keyword>
<feature type="binding site" evidence="15">
    <location>
        <position position="453"/>
    </location>
    <ligand>
        <name>Mg(2+)</name>
        <dbReference type="ChEBI" id="CHEBI:18420"/>
        <note>shared with alpha subunit</note>
    </ligand>
</feature>
<dbReference type="InterPro" id="IPR012340">
    <property type="entry name" value="NA-bd_OB-fold"/>
</dbReference>
<evidence type="ECO:0000256" key="15">
    <source>
        <dbReference type="HAMAP-Rule" id="MF_00283"/>
    </source>
</evidence>
<keyword evidence="9 15" id="KW-0067">ATP-binding</keyword>
<dbReference type="InterPro" id="IPR005146">
    <property type="entry name" value="B3/B4_tRNA-bd"/>
</dbReference>
<dbReference type="PROSITE" id="PS50886">
    <property type="entry name" value="TRBD"/>
    <property type="match status" value="1"/>
</dbReference>
<dbReference type="InterPro" id="IPR041616">
    <property type="entry name" value="PheRS_beta_core"/>
</dbReference>
<keyword evidence="8 15" id="KW-0547">Nucleotide-binding</keyword>
<comment type="similarity">
    <text evidence="2 15">Belongs to the phenylalanyl-tRNA synthetase beta subunit family. Type 1 subfamily.</text>
</comment>
<dbReference type="SMART" id="SM00896">
    <property type="entry name" value="FDX-ACB"/>
    <property type="match status" value="1"/>
</dbReference>
<dbReference type="FunFam" id="3.30.70.380:FF:000001">
    <property type="entry name" value="Phenylalanine--tRNA ligase beta subunit"/>
    <property type="match status" value="1"/>
</dbReference>
<evidence type="ECO:0000256" key="13">
    <source>
        <dbReference type="ARBA" id="ARBA00023146"/>
    </source>
</evidence>
<feature type="domain" description="B5" evidence="19">
    <location>
        <begin position="400"/>
        <end position="475"/>
    </location>
</feature>
<dbReference type="SUPFAM" id="SSF54991">
    <property type="entry name" value="Anticodon-binding domain of PheRS"/>
    <property type="match status" value="1"/>
</dbReference>
<evidence type="ECO:0000256" key="8">
    <source>
        <dbReference type="ARBA" id="ARBA00022741"/>
    </source>
</evidence>
<dbReference type="PANTHER" id="PTHR10947">
    <property type="entry name" value="PHENYLALANYL-TRNA SYNTHETASE BETA CHAIN AND LEUCINE-RICH REPEAT-CONTAINING PROTEIN 47"/>
    <property type="match status" value="1"/>
</dbReference>
<feature type="domain" description="FDX-ACB" evidence="18">
    <location>
        <begin position="697"/>
        <end position="790"/>
    </location>
</feature>
<dbReference type="SUPFAM" id="SSF50249">
    <property type="entry name" value="Nucleic acid-binding proteins"/>
    <property type="match status" value="1"/>
</dbReference>
<dbReference type="InterPro" id="IPR020825">
    <property type="entry name" value="Phe-tRNA_synthase-like_B3/B4"/>
</dbReference>
<dbReference type="InterPro" id="IPR005147">
    <property type="entry name" value="tRNA_synthase_B5-dom"/>
</dbReference>
<dbReference type="SUPFAM" id="SSF55681">
    <property type="entry name" value="Class II aaRS and biotin synthetases"/>
    <property type="match status" value="1"/>
</dbReference>
<evidence type="ECO:0000259" key="17">
    <source>
        <dbReference type="PROSITE" id="PS50886"/>
    </source>
</evidence>
<dbReference type="PROSITE" id="PS51447">
    <property type="entry name" value="FDX_ACB"/>
    <property type="match status" value="1"/>
</dbReference>
<comment type="subcellular location">
    <subcellularLocation>
        <location evidence="1 15">Cytoplasm</location>
    </subcellularLocation>
</comment>
<dbReference type="Proteomes" id="UP000294980">
    <property type="component" value="Unassembled WGS sequence"/>
</dbReference>
<dbReference type="NCBIfam" id="NF045760">
    <property type="entry name" value="YtpR"/>
    <property type="match status" value="1"/>
</dbReference>
<dbReference type="Pfam" id="PF01588">
    <property type="entry name" value="tRNA_bind"/>
    <property type="match status" value="1"/>
</dbReference>
<dbReference type="GO" id="GO:0004826">
    <property type="term" value="F:phenylalanine-tRNA ligase activity"/>
    <property type="evidence" value="ECO:0007669"/>
    <property type="project" value="UniProtKB-UniRule"/>
</dbReference>
<evidence type="ECO:0000256" key="1">
    <source>
        <dbReference type="ARBA" id="ARBA00004496"/>
    </source>
</evidence>
<dbReference type="FunFam" id="3.30.56.10:FF:000002">
    <property type="entry name" value="Phenylalanine--tRNA ligase beta subunit"/>
    <property type="match status" value="1"/>
</dbReference>
<dbReference type="Gene3D" id="2.40.50.140">
    <property type="entry name" value="Nucleic acid-binding proteins"/>
    <property type="match status" value="1"/>
</dbReference>
<dbReference type="OrthoDB" id="9805455at2"/>
<keyword evidence="13 15" id="KW-0030">Aminoacyl-tRNA synthetase</keyword>
<evidence type="ECO:0000313" key="21">
    <source>
        <dbReference type="Proteomes" id="UP000294980"/>
    </source>
</evidence>
<evidence type="ECO:0000313" key="20">
    <source>
        <dbReference type="EMBL" id="TCO71776.1"/>
    </source>
</evidence>
<comment type="subunit">
    <text evidence="3 15">Tetramer of two alpha and two beta subunits.</text>
</comment>
<evidence type="ECO:0000256" key="5">
    <source>
        <dbReference type="ARBA" id="ARBA00022555"/>
    </source>
</evidence>
<dbReference type="GO" id="GO:0009328">
    <property type="term" value="C:phenylalanine-tRNA ligase complex"/>
    <property type="evidence" value="ECO:0007669"/>
    <property type="project" value="TreeGrafter"/>
</dbReference>
<dbReference type="InterPro" id="IPR036690">
    <property type="entry name" value="Fdx_antiC-bd_sf"/>
</dbReference>
<dbReference type="GO" id="GO:0006432">
    <property type="term" value="P:phenylalanyl-tRNA aminoacylation"/>
    <property type="evidence" value="ECO:0007669"/>
    <property type="project" value="UniProtKB-UniRule"/>
</dbReference>
<dbReference type="InterPro" id="IPR002547">
    <property type="entry name" value="tRNA-bd_dom"/>
</dbReference>
<name>A0A4R2KM44_9GAMM</name>
<evidence type="ECO:0000256" key="4">
    <source>
        <dbReference type="ARBA" id="ARBA00022490"/>
    </source>
</evidence>
<dbReference type="GO" id="GO:0005524">
    <property type="term" value="F:ATP binding"/>
    <property type="evidence" value="ECO:0007669"/>
    <property type="project" value="UniProtKB-UniRule"/>
</dbReference>
<dbReference type="InterPro" id="IPR045060">
    <property type="entry name" value="Phe-tRNA-ligase_IIc_bsu"/>
</dbReference>
<organism evidence="20 21">
    <name type="scientific">Chromatocurvus halotolerans</name>
    <dbReference type="NCBI Taxonomy" id="1132028"/>
    <lineage>
        <taxon>Bacteria</taxon>
        <taxon>Pseudomonadati</taxon>
        <taxon>Pseudomonadota</taxon>
        <taxon>Gammaproteobacteria</taxon>
        <taxon>Cellvibrionales</taxon>
        <taxon>Halieaceae</taxon>
        <taxon>Chromatocurvus</taxon>
    </lineage>
</organism>
<comment type="catalytic activity">
    <reaction evidence="14 15">
        <text>tRNA(Phe) + L-phenylalanine + ATP = L-phenylalanyl-tRNA(Phe) + AMP + diphosphate + H(+)</text>
        <dbReference type="Rhea" id="RHEA:19413"/>
        <dbReference type="Rhea" id="RHEA-COMP:9668"/>
        <dbReference type="Rhea" id="RHEA-COMP:9699"/>
        <dbReference type="ChEBI" id="CHEBI:15378"/>
        <dbReference type="ChEBI" id="CHEBI:30616"/>
        <dbReference type="ChEBI" id="CHEBI:33019"/>
        <dbReference type="ChEBI" id="CHEBI:58095"/>
        <dbReference type="ChEBI" id="CHEBI:78442"/>
        <dbReference type="ChEBI" id="CHEBI:78531"/>
        <dbReference type="ChEBI" id="CHEBI:456215"/>
        <dbReference type="EC" id="6.1.1.20"/>
    </reaction>
</comment>
<evidence type="ECO:0000256" key="2">
    <source>
        <dbReference type="ARBA" id="ARBA00008653"/>
    </source>
</evidence>
<dbReference type="FunFam" id="2.40.50.140:FF:000045">
    <property type="entry name" value="Phenylalanine--tRNA ligase beta subunit"/>
    <property type="match status" value="1"/>
</dbReference>
<feature type="binding site" evidence="15">
    <location>
        <position position="462"/>
    </location>
    <ligand>
        <name>Mg(2+)</name>
        <dbReference type="ChEBI" id="CHEBI:18420"/>
        <note>shared with alpha subunit</note>
    </ligand>
</feature>
<dbReference type="EC" id="6.1.1.20" evidence="15"/>
<evidence type="ECO:0000259" key="19">
    <source>
        <dbReference type="PROSITE" id="PS51483"/>
    </source>
</evidence>
<dbReference type="PANTHER" id="PTHR10947:SF0">
    <property type="entry name" value="PHENYLALANINE--TRNA LIGASE BETA SUBUNIT"/>
    <property type="match status" value="1"/>
</dbReference>
<keyword evidence="6 15" id="KW-0436">Ligase</keyword>
<dbReference type="SMART" id="SM00874">
    <property type="entry name" value="B5"/>
    <property type="match status" value="1"/>
</dbReference>
<keyword evidence="10 15" id="KW-0460">Magnesium</keyword>
<dbReference type="InterPro" id="IPR005121">
    <property type="entry name" value="Fdx_antiC-bd"/>
</dbReference>
<dbReference type="SMART" id="SM00873">
    <property type="entry name" value="B3_4"/>
    <property type="match status" value="1"/>
</dbReference>
<dbReference type="PROSITE" id="PS51483">
    <property type="entry name" value="B5"/>
    <property type="match status" value="1"/>
</dbReference>
<evidence type="ECO:0000256" key="14">
    <source>
        <dbReference type="ARBA" id="ARBA00049255"/>
    </source>
</evidence>
<reference evidence="20 21" key="1">
    <citation type="submission" date="2019-03" db="EMBL/GenBank/DDBJ databases">
        <title>Genomic Encyclopedia of Type Strains, Phase IV (KMG-IV): sequencing the most valuable type-strain genomes for metagenomic binning, comparative biology and taxonomic classification.</title>
        <authorList>
            <person name="Goeker M."/>
        </authorList>
    </citation>
    <scope>NUCLEOTIDE SEQUENCE [LARGE SCALE GENOMIC DNA]</scope>
    <source>
        <strain evidence="20 21">DSM 23344</strain>
    </source>
</reference>
<dbReference type="Gene3D" id="3.30.56.10">
    <property type="match status" value="2"/>
</dbReference>
<dbReference type="Pfam" id="PF03483">
    <property type="entry name" value="B3_4"/>
    <property type="match status" value="1"/>
</dbReference>
<evidence type="ECO:0000256" key="3">
    <source>
        <dbReference type="ARBA" id="ARBA00011209"/>
    </source>
</evidence>
<dbReference type="Pfam" id="PF03147">
    <property type="entry name" value="FDX-ACB"/>
    <property type="match status" value="1"/>
</dbReference>
<dbReference type="Gene3D" id="3.30.70.380">
    <property type="entry name" value="Ferrodoxin-fold anticodon-binding domain"/>
    <property type="match status" value="1"/>
</dbReference>
<evidence type="ECO:0000256" key="11">
    <source>
        <dbReference type="ARBA" id="ARBA00022884"/>
    </source>
</evidence>
<dbReference type="CDD" id="cd00769">
    <property type="entry name" value="PheRS_beta_core"/>
    <property type="match status" value="1"/>
</dbReference>
<gene>
    <name evidence="15" type="primary">pheT</name>
    <name evidence="20" type="ORF">EV688_12128</name>
</gene>
<dbReference type="RefSeq" id="WP_117319491.1">
    <property type="nucleotide sequence ID" value="NZ_QQSW01000028.1"/>
</dbReference>
<evidence type="ECO:0000259" key="18">
    <source>
        <dbReference type="PROSITE" id="PS51447"/>
    </source>
</evidence>
<feature type="binding site" evidence="15">
    <location>
        <position position="459"/>
    </location>
    <ligand>
        <name>Mg(2+)</name>
        <dbReference type="ChEBI" id="CHEBI:18420"/>
        <note>shared with alpha subunit</note>
    </ligand>
</feature>
<comment type="caution">
    <text evidence="20">The sequence shown here is derived from an EMBL/GenBank/DDBJ whole genome shotgun (WGS) entry which is preliminary data.</text>
</comment>
<dbReference type="InterPro" id="IPR045864">
    <property type="entry name" value="aa-tRNA-synth_II/BPL/LPL"/>
</dbReference>
<proteinExistence type="inferred from homology"/>
<evidence type="ECO:0000256" key="16">
    <source>
        <dbReference type="PROSITE-ProRule" id="PRU00209"/>
    </source>
</evidence>
<dbReference type="NCBIfam" id="TIGR00472">
    <property type="entry name" value="pheT_bact"/>
    <property type="match status" value="1"/>
</dbReference>
<comment type="cofactor">
    <cofactor evidence="15">
        <name>Mg(2+)</name>
        <dbReference type="ChEBI" id="CHEBI:18420"/>
    </cofactor>
    <text evidence="15">Binds 2 magnesium ions per tetramer.</text>
</comment>
<evidence type="ECO:0000256" key="6">
    <source>
        <dbReference type="ARBA" id="ARBA00022598"/>
    </source>
</evidence>
<dbReference type="InterPro" id="IPR009061">
    <property type="entry name" value="DNA-bd_dom_put_sf"/>
</dbReference>
<dbReference type="EMBL" id="SLWX01000021">
    <property type="protein sequence ID" value="TCO71776.1"/>
    <property type="molecule type" value="Genomic_DNA"/>
</dbReference>
<keyword evidence="21" id="KW-1185">Reference proteome</keyword>
<keyword evidence="11 16" id="KW-0694">RNA-binding</keyword>
<dbReference type="Gene3D" id="3.30.930.10">
    <property type="entry name" value="Bira Bifunctional Protein, Domain 2"/>
    <property type="match status" value="1"/>
</dbReference>
<feature type="domain" description="TRNA-binding" evidence="17">
    <location>
        <begin position="39"/>
        <end position="147"/>
    </location>
</feature>
<dbReference type="FunFam" id="3.30.930.10:FF:000022">
    <property type="entry name" value="Phenylalanine--tRNA ligase beta subunit"/>
    <property type="match status" value="1"/>
</dbReference>
<sequence length="791" mass="86278">MKISEQWLREWVNPDVDTQALAHQLTMAGLEVDAVEPVAGAFSGVVVGEIVSAEPHPDADKLRLCRVNAGAESLQVVCGAPNARVGLKAPFAQVGAVLPGDFRIRKAKLRGQASEGMLCAEAELGLSEADAGLMELAPEAPVGTDLREYLGLDDQVIEVDLTPNRADCLSMLGIAREVALLNGVPMCSPEIAPVLPTIERTFDVVLDAPERCPRYVGRVIEGVDLSRPSPLWLQERLRRAGVRSIDPAVDVTNYVLLELGQPMHAFDLDTLQGGIVVRCARAGESLELLDGQTLEPHESSLVIADHERPLALAGIMGGQASAVSAGSCNLFLESAFFTPQPMAGQARGYGLHTDSSHRFERGVDFTLQRRAMERATALLLEIAGGNAGPVVEVVDEAHLPSRAPVALRAARIPRVLGLDMPAADVERILGGLGLDVTASEEGWLCEVPGWRFDIAIEADLLEELARVYGYERLPTRRIRADLAMPTQDETRLSLRPVRSHLSSRGYNEAITYSFVEPELQRLFDPDTPPVSLTNPISADMAVMRTSLLPGLVGVARRNLNRQQGRLRLYETGLRFVPAGKGLLQEPMLCLLLAGPRQPEGWDAKRDGADFYDLKGDIESLFRIARREGELRFVASERSALHPGRTAAIHLDGEEVGYLGALHPSVRASLDLDMDIYVAEIATRGLLSARMPAFTPVSRFPVIRRDIAVVVDKTVTAGELAENVRTVAGPYFEDFTLFDVYEGKGIDPKRKSLAMGLTFRDQSRTLSDEEVTEVVQQVIDSLRKNYNAEQRS</sequence>
<dbReference type="CDD" id="cd02796">
    <property type="entry name" value="tRNA_bind_bactPheRS"/>
    <property type="match status" value="1"/>
</dbReference>
<evidence type="ECO:0000256" key="10">
    <source>
        <dbReference type="ARBA" id="ARBA00022842"/>
    </source>
</evidence>
<dbReference type="InterPro" id="IPR033714">
    <property type="entry name" value="tRNA_bind_bactPheRS"/>
</dbReference>
<dbReference type="Pfam" id="PF17759">
    <property type="entry name" value="tRNA_synthFbeta"/>
    <property type="match status" value="1"/>
</dbReference>
<keyword evidence="7 15" id="KW-0479">Metal-binding</keyword>
<accession>A0A4R2KM44</accession>
<dbReference type="Pfam" id="PF03484">
    <property type="entry name" value="B5"/>
    <property type="match status" value="1"/>
</dbReference>
<dbReference type="HAMAP" id="MF_00283">
    <property type="entry name" value="Phe_tRNA_synth_beta1"/>
    <property type="match status" value="1"/>
</dbReference>
<dbReference type="InterPro" id="IPR004532">
    <property type="entry name" value="Phe-tRNA-ligase_IIc_bsu_bact"/>
</dbReference>